<comment type="subcellular location">
    <subcellularLocation>
        <location evidence="2">Membrane</location>
    </subcellularLocation>
</comment>
<dbReference type="CDD" id="cd11041">
    <property type="entry name" value="CYP503A1-like"/>
    <property type="match status" value="1"/>
</dbReference>
<evidence type="ECO:0000256" key="13">
    <source>
        <dbReference type="RuleBase" id="RU000461"/>
    </source>
</evidence>
<keyword evidence="15" id="KW-1185">Reference proteome</keyword>
<keyword evidence="9 12" id="KW-0408">Iron</keyword>
<keyword evidence="4 12" id="KW-0349">Heme</keyword>
<comment type="caution">
    <text evidence="14">The sequence shown here is derived from an EMBL/GenBank/DDBJ whole genome shotgun (WGS) entry which is preliminary data.</text>
</comment>
<proteinExistence type="inferred from homology"/>
<dbReference type="GO" id="GO:0016705">
    <property type="term" value="F:oxidoreductase activity, acting on paired donors, with incorporation or reduction of molecular oxygen"/>
    <property type="evidence" value="ECO:0007669"/>
    <property type="project" value="InterPro"/>
</dbReference>
<dbReference type="Pfam" id="PF00067">
    <property type="entry name" value="p450"/>
    <property type="match status" value="1"/>
</dbReference>
<dbReference type="Proteomes" id="UP000319160">
    <property type="component" value="Unassembled WGS sequence"/>
</dbReference>
<dbReference type="AlphaFoldDB" id="A0A553HSP2"/>
<keyword evidence="10 13" id="KW-0503">Monooxygenase</keyword>
<gene>
    <name evidence="14" type="ORF">FHL15_008168</name>
</gene>
<comment type="similarity">
    <text evidence="3 13">Belongs to the cytochrome P450 family.</text>
</comment>
<protein>
    <recommendedName>
        <fullName evidence="16">Cytochrome P450</fullName>
    </recommendedName>
</protein>
<organism evidence="14 15">
    <name type="scientific">Xylaria flabelliformis</name>
    <dbReference type="NCBI Taxonomy" id="2512241"/>
    <lineage>
        <taxon>Eukaryota</taxon>
        <taxon>Fungi</taxon>
        <taxon>Dikarya</taxon>
        <taxon>Ascomycota</taxon>
        <taxon>Pezizomycotina</taxon>
        <taxon>Sordariomycetes</taxon>
        <taxon>Xylariomycetidae</taxon>
        <taxon>Xylariales</taxon>
        <taxon>Xylariaceae</taxon>
        <taxon>Xylaria</taxon>
    </lineage>
</organism>
<evidence type="ECO:0000256" key="12">
    <source>
        <dbReference type="PIRSR" id="PIRSR602403-1"/>
    </source>
</evidence>
<dbReference type="GO" id="GO:0005506">
    <property type="term" value="F:iron ion binding"/>
    <property type="evidence" value="ECO:0007669"/>
    <property type="project" value="InterPro"/>
</dbReference>
<evidence type="ECO:0000256" key="10">
    <source>
        <dbReference type="ARBA" id="ARBA00023033"/>
    </source>
</evidence>
<dbReference type="PROSITE" id="PS00086">
    <property type="entry name" value="CYTOCHROME_P450"/>
    <property type="match status" value="1"/>
</dbReference>
<evidence type="ECO:0000313" key="15">
    <source>
        <dbReference type="Proteomes" id="UP000319160"/>
    </source>
</evidence>
<evidence type="ECO:0000256" key="6">
    <source>
        <dbReference type="ARBA" id="ARBA00022723"/>
    </source>
</evidence>
<dbReference type="GO" id="GO:0020037">
    <property type="term" value="F:heme binding"/>
    <property type="evidence" value="ECO:0007669"/>
    <property type="project" value="InterPro"/>
</dbReference>
<keyword evidence="7" id="KW-1133">Transmembrane helix</keyword>
<dbReference type="InterPro" id="IPR036396">
    <property type="entry name" value="Cyt_P450_sf"/>
</dbReference>
<evidence type="ECO:0000256" key="4">
    <source>
        <dbReference type="ARBA" id="ARBA00022617"/>
    </source>
</evidence>
<dbReference type="EMBL" id="VFLP01000050">
    <property type="protein sequence ID" value="TRX90963.1"/>
    <property type="molecule type" value="Genomic_DNA"/>
</dbReference>
<keyword evidence="6 12" id="KW-0479">Metal-binding</keyword>
<evidence type="ECO:0008006" key="16">
    <source>
        <dbReference type="Google" id="ProtNLM"/>
    </source>
</evidence>
<evidence type="ECO:0000256" key="8">
    <source>
        <dbReference type="ARBA" id="ARBA00023002"/>
    </source>
</evidence>
<dbReference type="PANTHER" id="PTHR46206:SF5">
    <property type="entry name" value="P450, PUTATIVE (EUROFUNG)-RELATED"/>
    <property type="match status" value="1"/>
</dbReference>
<sequence length="442" mass="49650">MNWWCIEHVFLPPRYLLDLKRAEFNTLSFSGSIYDIFVLYASIGQNHGRAHNLMVELVKRGINARLSQLIPTLSDECDYAFDAKLGNLESWTPFQAAPLVENIMHRIASRVLVGKGLCRKDSYLGATQGFADSIIMNSLILSMLPLGPLRYVLSYLVSFVHRRRLRRAVKELLPTVQASYDESVDSGESSQGARDSNGIDWIIDLSKEDGLAPDTLFLTHALLLLVWAGSPPTAGLVTQMAYQVLLEPQYIAPLRSEAETAFATYGYTEKALNNMPLMDSFICEINRLYPTGTVTCARTVMDPRGIRFHDGLYLPAGTKIAVPTLAIQTDPDNFEDPLIFDGFRFNQNYHAESTDLSRDITRVEPKSNPTSVSETKLAFGYGKHACPGRFYAVRMAKLAFGKLITKYDMRWDNVKVRPPSFFANGQMAPNLTQKIMLRKRIA</sequence>
<evidence type="ECO:0000256" key="9">
    <source>
        <dbReference type="ARBA" id="ARBA00023004"/>
    </source>
</evidence>
<evidence type="ECO:0000256" key="11">
    <source>
        <dbReference type="ARBA" id="ARBA00023136"/>
    </source>
</evidence>
<dbReference type="InterPro" id="IPR002403">
    <property type="entry name" value="Cyt_P450_E_grp-IV"/>
</dbReference>
<comment type="cofactor">
    <cofactor evidence="1 12">
        <name>heme</name>
        <dbReference type="ChEBI" id="CHEBI:30413"/>
    </cofactor>
</comment>
<dbReference type="InterPro" id="IPR001128">
    <property type="entry name" value="Cyt_P450"/>
</dbReference>
<dbReference type="Gene3D" id="1.10.630.10">
    <property type="entry name" value="Cytochrome P450"/>
    <property type="match status" value="1"/>
</dbReference>
<dbReference type="PRINTS" id="PR00465">
    <property type="entry name" value="EP450IV"/>
</dbReference>
<evidence type="ECO:0000313" key="14">
    <source>
        <dbReference type="EMBL" id="TRX90963.1"/>
    </source>
</evidence>
<evidence type="ECO:0000256" key="5">
    <source>
        <dbReference type="ARBA" id="ARBA00022692"/>
    </source>
</evidence>
<dbReference type="GO" id="GO:0016020">
    <property type="term" value="C:membrane"/>
    <property type="evidence" value="ECO:0007669"/>
    <property type="project" value="UniProtKB-SubCell"/>
</dbReference>
<feature type="binding site" description="axial binding residue" evidence="12">
    <location>
        <position position="386"/>
    </location>
    <ligand>
        <name>heme</name>
        <dbReference type="ChEBI" id="CHEBI:30413"/>
    </ligand>
    <ligandPart>
        <name>Fe</name>
        <dbReference type="ChEBI" id="CHEBI:18248"/>
    </ligandPart>
</feature>
<evidence type="ECO:0000256" key="2">
    <source>
        <dbReference type="ARBA" id="ARBA00004370"/>
    </source>
</evidence>
<keyword evidence="5" id="KW-0812">Transmembrane</keyword>
<evidence type="ECO:0000256" key="3">
    <source>
        <dbReference type="ARBA" id="ARBA00010617"/>
    </source>
</evidence>
<dbReference type="InterPro" id="IPR017972">
    <property type="entry name" value="Cyt_P450_CS"/>
</dbReference>
<keyword evidence="8 13" id="KW-0560">Oxidoreductase</keyword>
<evidence type="ECO:0000256" key="1">
    <source>
        <dbReference type="ARBA" id="ARBA00001971"/>
    </source>
</evidence>
<keyword evidence="11" id="KW-0472">Membrane</keyword>
<dbReference type="OrthoDB" id="1844152at2759"/>
<dbReference type="STRING" id="2512241.A0A553HSP2"/>
<dbReference type="PANTHER" id="PTHR46206">
    <property type="entry name" value="CYTOCHROME P450"/>
    <property type="match status" value="1"/>
</dbReference>
<evidence type="ECO:0000256" key="7">
    <source>
        <dbReference type="ARBA" id="ARBA00022989"/>
    </source>
</evidence>
<accession>A0A553HSP2</accession>
<dbReference type="SUPFAM" id="SSF48264">
    <property type="entry name" value="Cytochrome P450"/>
    <property type="match status" value="1"/>
</dbReference>
<reference evidence="15" key="1">
    <citation type="submission" date="2019-06" db="EMBL/GenBank/DDBJ databases">
        <title>Draft genome sequence of the griseofulvin-producing fungus Xylaria cubensis strain G536.</title>
        <authorList>
            <person name="Mead M.E."/>
            <person name="Raja H.A."/>
            <person name="Steenwyk J.L."/>
            <person name="Knowles S.L."/>
            <person name="Oberlies N.H."/>
            <person name="Rokas A."/>
        </authorList>
    </citation>
    <scope>NUCLEOTIDE SEQUENCE [LARGE SCALE GENOMIC DNA]</scope>
    <source>
        <strain evidence="15">G536</strain>
    </source>
</reference>
<name>A0A553HSP2_9PEZI</name>
<dbReference type="GO" id="GO:0004497">
    <property type="term" value="F:monooxygenase activity"/>
    <property type="evidence" value="ECO:0007669"/>
    <property type="project" value="UniProtKB-KW"/>
</dbReference>